<comment type="caution">
    <text evidence="2">The sequence shown here is derived from an EMBL/GenBank/DDBJ whole genome shotgun (WGS) entry which is preliminary data.</text>
</comment>
<accession>A0A443ICL4</accession>
<dbReference type="AlphaFoldDB" id="A0A443ICL4"/>
<dbReference type="Gene3D" id="1.50.10.10">
    <property type="match status" value="1"/>
</dbReference>
<gene>
    <name evidence="2" type="ORF">ED28_12340</name>
</gene>
<dbReference type="PANTHER" id="PTHR12526">
    <property type="entry name" value="GLYCOSYLTRANSFERASE"/>
    <property type="match status" value="1"/>
</dbReference>
<evidence type="ECO:0000313" key="2">
    <source>
        <dbReference type="EMBL" id="RWR01587.1"/>
    </source>
</evidence>
<dbReference type="Pfam" id="PF00534">
    <property type="entry name" value="Glycos_transf_1"/>
    <property type="match status" value="1"/>
</dbReference>
<dbReference type="Proteomes" id="UP000288794">
    <property type="component" value="Unassembled WGS sequence"/>
</dbReference>
<dbReference type="SUPFAM" id="SSF53756">
    <property type="entry name" value="UDP-Glycosyltransferase/glycogen phosphorylase"/>
    <property type="match status" value="1"/>
</dbReference>
<protein>
    <submittedName>
        <fullName evidence="2">Glycosyl transferase</fullName>
    </submittedName>
</protein>
<dbReference type="Gene3D" id="3.40.50.2000">
    <property type="entry name" value="Glycogen Phosphorylase B"/>
    <property type="match status" value="3"/>
</dbReference>
<evidence type="ECO:0000259" key="1">
    <source>
        <dbReference type="Pfam" id="PF00534"/>
    </source>
</evidence>
<dbReference type="EMBL" id="JMEE01000035">
    <property type="protein sequence ID" value="RWR01587.1"/>
    <property type="molecule type" value="Genomic_DNA"/>
</dbReference>
<dbReference type="GO" id="GO:0016757">
    <property type="term" value="F:glycosyltransferase activity"/>
    <property type="evidence" value="ECO:0007669"/>
    <property type="project" value="InterPro"/>
</dbReference>
<dbReference type="InterPro" id="IPR008928">
    <property type="entry name" value="6-hairpin_glycosidase_sf"/>
</dbReference>
<dbReference type="PANTHER" id="PTHR12526:SF630">
    <property type="entry name" value="GLYCOSYLTRANSFERASE"/>
    <property type="match status" value="1"/>
</dbReference>
<name>A0A443ICL4_9GAMM</name>
<dbReference type="SUPFAM" id="SSF48208">
    <property type="entry name" value="Six-hairpin glycosidases"/>
    <property type="match status" value="1"/>
</dbReference>
<dbReference type="RefSeq" id="WP_128178365.1">
    <property type="nucleotide sequence ID" value="NZ_CP071409.1"/>
</dbReference>
<reference evidence="2 3" key="1">
    <citation type="submission" date="2014-04" db="EMBL/GenBank/DDBJ databases">
        <title>Draft genome sequence of Pantoea beijingensis strain LMG 27579, an emerging pathogen to Pleurotus eryngii with potential industrial application.</title>
        <authorList>
            <person name="Xu F."/>
            <person name="Liu Y."/>
            <person name="Wang S."/>
            <person name="Yin Y."/>
            <person name="Ma Y."/>
            <person name="Zhao S."/>
            <person name="Rong C."/>
        </authorList>
    </citation>
    <scope>NUCLEOTIDE SEQUENCE [LARGE SCALE GENOMIC DNA]</scope>
    <source>
        <strain evidence="2 3">LMG 27579</strain>
    </source>
</reference>
<feature type="domain" description="Glycosyl transferase family 1" evidence="1">
    <location>
        <begin position="845"/>
        <end position="997"/>
    </location>
</feature>
<keyword evidence="2" id="KW-0808">Transferase</keyword>
<dbReference type="InterPro" id="IPR001296">
    <property type="entry name" value="Glyco_trans_1"/>
</dbReference>
<dbReference type="InterPro" id="IPR012341">
    <property type="entry name" value="6hp_glycosidase-like_sf"/>
</dbReference>
<proteinExistence type="predicted"/>
<evidence type="ECO:0000313" key="3">
    <source>
        <dbReference type="Proteomes" id="UP000288794"/>
    </source>
</evidence>
<sequence>MSLSELLQLARGQAEKLKDTALPSEYPAWVLFFSIANGSERASVHIATGSSFEKAWLSGAQTLQQWKKKQKKQPEWLRVDIVDRVEALSWQVLQDKLQQTKRNYFRFGLAFDPQFSHAILEQEIGAGALLYDGKIGVATPNAINLNNYAKRRFGEPLDWPERAEQSIWRFTTRAVFTDGSRAWRIEHQGRNAGYRQITHWPAEHVATVIDSATDYLSRQIKLSGEYYYGWFPCFDRPIPSYNALRHASSTYALLEGWELTQDNSHKAAIDRTLRYLTQQLIHSQQLADGTEADFLVDVGDEIKLGGNAVSILALAKYTELTGDQQYVAQMERLANGIAYMQDRLSGAFVHVLNYPDLSVKEAQRIIYYDGEAAFALIRLYAITKNERWLQIVERAFDYFIAQKHWRAHDHWLSYCVNELTMYRPEARYYQFGLDNVREHLDFVLERITTYPTLLELMMAAQRMIARLLVDPQHRYLLDDFDLNKFGRALEYRARYLLNGFFWPELAMFFKNPQRIVGSFFIRHHSYRVRIDDVEHYLSGYVAYLKYLNNQQIMKLSSPVREESRQQVVFLCADIRNVGNGIEAATLSRARLFARQMDIAPWIVTSEWNPALADNVEMLKKAGKLPSRVQVFNIYHWLISMRDRGEIGFLPDNPQRVISGMPQSGLGGIKMITYTLQDPDGEQRCHEFLDDQHRVLLRKCYREYPGKSTLIGIEINDHRYGIMTFSHQAGFNAAMLEANLDCATEWHFIVDKNQPWSEFVNSRPQQRFHATVTALIHSSHRLPNGERKGTYRHILEQHQRVDQLVVLTEEQRQDLIGEGFPEHKLRVIPHPAEARYSTDTLDKIPSKQVLYMARYSPEKQHGLLIRAFERVVDAIPDAQLQTYGTGPLRAALRKQVMQKGLDSHIHINGFSDDIAEIQRRSCCAVLCSNQEGFSLFGLESLAHGTPLVSFAIKYGPRDLLHEYDAGVLVTEGDERALADALIAIINDPGKQKHMQQQALCSAGRFYSELIAEKWQRWWLDMRQFDHVNRQYDEPVIAVSGITYRQE</sequence>
<dbReference type="GO" id="GO:1901135">
    <property type="term" value="P:carbohydrate derivative metabolic process"/>
    <property type="evidence" value="ECO:0007669"/>
    <property type="project" value="UniProtKB-ARBA"/>
</dbReference>
<keyword evidence="3" id="KW-1185">Reference proteome</keyword>
<organism evidence="2 3">
    <name type="scientific">[Pantoea] beijingensis</name>
    <dbReference type="NCBI Taxonomy" id="1324864"/>
    <lineage>
        <taxon>Bacteria</taxon>
        <taxon>Pseudomonadati</taxon>
        <taxon>Pseudomonadota</taxon>
        <taxon>Gammaproteobacteria</taxon>
        <taxon>Enterobacterales</taxon>
        <taxon>Erwiniaceae</taxon>
        <taxon>Erwinia</taxon>
    </lineage>
</organism>
<dbReference type="GO" id="GO:0005975">
    <property type="term" value="P:carbohydrate metabolic process"/>
    <property type="evidence" value="ECO:0007669"/>
    <property type="project" value="InterPro"/>
</dbReference>